<gene>
    <name evidence="1" type="ORF">L6452_02192</name>
</gene>
<dbReference type="Proteomes" id="UP001055879">
    <property type="component" value="Linkage Group LG01"/>
</dbReference>
<accession>A0ACB9FJQ2</accession>
<protein>
    <submittedName>
        <fullName evidence="1">Uncharacterized protein</fullName>
    </submittedName>
</protein>
<reference evidence="2" key="1">
    <citation type="journal article" date="2022" name="Mol. Ecol. Resour.">
        <title>The genomes of chicory, endive, great burdock and yacon provide insights into Asteraceae palaeo-polyploidization history and plant inulin production.</title>
        <authorList>
            <person name="Fan W."/>
            <person name="Wang S."/>
            <person name="Wang H."/>
            <person name="Wang A."/>
            <person name="Jiang F."/>
            <person name="Liu H."/>
            <person name="Zhao H."/>
            <person name="Xu D."/>
            <person name="Zhang Y."/>
        </authorList>
    </citation>
    <scope>NUCLEOTIDE SEQUENCE [LARGE SCALE GENOMIC DNA]</scope>
    <source>
        <strain evidence="2">cv. Niubang</strain>
    </source>
</reference>
<sequence length="216" mass="25047">MKSLPTDKEKEKSDEKSNLEKLYNQKLSDFSKKALQEKNDLEHRCLKLSKQVSDFEKILITERDTFAKERKVLDEKIEKKKSEKRNVGIFNEISAKNKNLEKEFELERQNFENEISKLSRRLTGLSSIMSKEQKARSDLQVKFDTILEEKNLLSKKIKDLEVANVELSEKIYTDVIDQSPLDKSTESVCSFKTASSFISEKVSRKNSVKPKTVDTS</sequence>
<evidence type="ECO:0000313" key="1">
    <source>
        <dbReference type="EMBL" id="KAI3771040.1"/>
    </source>
</evidence>
<evidence type="ECO:0000313" key="2">
    <source>
        <dbReference type="Proteomes" id="UP001055879"/>
    </source>
</evidence>
<organism evidence="1 2">
    <name type="scientific">Arctium lappa</name>
    <name type="common">Greater burdock</name>
    <name type="synonym">Lappa major</name>
    <dbReference type="NCBI Taxonomy" id="4217"/>
    <lineage>
        <taxon>Eukaryota</taxon>
        <taxon>Viridiplantae</taxon>
        <taxon>Streptophyta</taxon>
        <taxon>Embryophyta</taxon>
        <taxon>Tracheophyta</taxon>
        <taxon>Spermatophyta</taxon>
        <taxon>Magnoliopsida</taxon>
        <taxon>eudicotyledons</taxon>
        <taxon>Gunneridae</taxon>
        <taxon>Pentapetalae</taxon>
        <taxon>asterids</taxon>
        <taxon>campanulids</taxon>
        <taxon>Asterales</taxon>
        <taxon>Asteraceae</taxon>
        <taxon>Carduoideae</taxon>
        <taxon>Cardueae</taxon>
        <taxon>Arctiinae</taxon>
        <taxon>Arctium</taxon>
    </lineage>
</organism>
<keyword evidence="2" id="KW-1185">Reference proteome</keyword>
<reference evidence="1 2" key="2">
    <citation type="journal article" date="2022" name="Mol. Ecol. Resour.">
        <title>The genomes of chicory, endive, great burdock and yacon provide insights into Asteraceae paleo-polyploidization history and plant inulin production.</title>
        <authorList>
            <person name="Fan W."/>
            <person name="Wang S."/>
            <person name="Wang H."/>
            <person name="Wang A."/>
            <person name="Jiang F."/>
            <person name="Liu H."/>
            <person name="Zhao H."/>
            <person name="Xu D."/>
            <person name="Zhang Y."/>
        </authorList>
    </citation>
    <scope>NUCLEOTIDE SEQUENCE [LARGE SCALE GENOMIC DNA]</scope>
    <source>
        <strain evidence="2">cv. Niubang</strain>
    </source>
</reference>
<proteinExistence type="predicted"/>
<dbReference type="EMBL" id="CM042047">
    <property type="protein sequence ID" value="KAI3771040.1"/>
    <property type="molecule type" value="Genomic_DNA"/>
</dbReference>
<name>A0ACB9FJQ2_ARCLA</name>
<comment type="caution">
    <text evidence="1">The sequence shown here is derived from an EMBL/GenBank/DDBJ whole genome shotgun (WGS) entry which is preliminary data.</text>
</comment>